<dbReference type="GeneID" id="85354597"/>
<dbReference type="EMBL" id="JAUEPS010000002">
    <property type="protein sequence ID" value="KAK0467781.1"/>
    <property type="molecule type" value="Genomic_DNA"/>
</dbReference>
<reference evidence="1" key="1">
    <citation type="submission" date="2023-06" db="EMBL/GenBank/DDBJ databases">
        <authorList>
            <consortium name="Lawrence Berkeley National Laboratory"/>
            <person name="Ahrendt S."/>
            <person name="Sahu N."/>
            <person name="Indic B."/>
            <person name="Wong-Bajracharya J."/>
            <person name="Merenyi Z."/>
            <person name="Ke H.-M."/>
            <person name="Monk M."/>
            <person name="Kocsube S."/>
            <person name="Drula E."/>
            <person name="Lipzen A."/>
            <person name="Balint B."/>
            <person name="Henrissat B."/>
            <person name="Andreopoulos B."/>
            <person name="Martin F.M."/>
            <person name="Harder C.B."/>
            <person name="Rigling D."/>
            <person name="Ford K.L."/>
            <person name="Foster G.D."/>
            <person name="Pangilinan J."/>
            <person name="Papanicolaou A."/>
            <person name="Barry K."/>
            <person name="LaButti K."/>
            <person name="Viragh M."/>
            <person name="Koriabine M."/>
            <person name="Yan M."/>
            <person name="Riley R."/>
            <person name="Champramary S."/>
            <person name="Plett K.L."/>
            <person name="Tsai I.J."/>
            <person name="Slot J."/>
            <person name="Sipos G."/>
            <person name="Plett J."/>
            <person name="Nagy L.G."/>
            <person name="Grigoriev I.V."/>
        </authorList>
    </citation>
    <scope>NUCLEOTIDE SEQUENCE</scope>
    <source>
        <strain evidence="1">CCBAS 213</strain>
    </source>
</reference>
<proteinExistence type="predicted"/>
<dbReference type="Proteomes" id="UP001175211">
    <property type="component" value="Unassembled WGS sequence"/>
</dbReference>
<protein>
    <submittedName>
        <fullName evidence="1">Uncharacterized protein</fullName>
    </submittedName>
</protein>
<keyword evidence="2" id="KW-1185">Reference proteome</keyword>
<accession>A0AA39NLF6</accession>
<organism evidence="1 2">
    <name type="scientific">Armillaria tabescens</name>
    <name type="common">Ringless honey mushroom</name>
    <name type="synonym">Agaricus tabescens</name>
    <dbReference type="NCBI Taxonomy" id="1929756"/>
    <lineage>
        <taxon>Eukaryota</taxon>
        <taxon>Fungi</taxon>
        <taxon>Dikarya</taxon>
        <taxon>Basidiomycota</taxon>
        <taxon>Agaricomycotina</taxon>
        <taxon>Agaricomycetes</taxon>
        <taxon>Agaricomycetidae</taxon>
        <taxon>Agaricales</taxon>
        <taxon>Marasmiineae</taxon>
        <taxon>Physalacriaceae</taxon>
        <taxon>Desarmillaria</taxon>
    </lineage>
</organism>
<gene>
    <name evidence="1" type="ORF">EV420DRAFT_1501263</name>
</gene>
<comment type="caution">
    <text evidence="1">The sequence shown here is derived from an EMBL/GenBank/DDBJ whole genome shotgun (WGS) entry which is preliminary data.</text>
</comment>
<sequence length="444" mass="50767">MALPSELIYCILFELWAIQSSTEDYIQAFSICSTVSKQWSAIIKEVNSTHSVIPFDYSGGYLYTIRSMHTIPKPLLCRTITFKVDNLIMPWSIKNSGCEPSITANRGIESVLRKIFCGPISPPDGIHIFVDYLDDPQVHIPHFWVPLQTTHLTIVYHHRCWADVAFPNPYYCQCIQPILSRRVSHLCIIGTTTFIVKSLITPINEWECLVSLATDVLELDIPIPSFTRKTYNYETLDIGSEFLSRVMFGERGFRSTLVPMQHLSTHTYIPMFEQAIPLGSVGYIHPFTKKFVILFNAIDPASSMEPAIRHIPCLLKNGRTKLITDPKYPVSRAWDYEYKKSDILRKLGAWTKGRSFVFLCGQYFSASNGTRVYSITLAYNFVKTLFLGLGNAISRELVGDQFENWLSEHRQTIIDVFGDRDPYIRTHLGLGEAIVHVMYTNFMD</sequence>
<dbReference type="AlphaFoldDB" id="A0AA39NLF6"/>
<evidence type="ECO:0000313" key="2">
    <source>
        <dbReference type="Proteomes" id="UP001175211"/>
    </source>
</evidence>
<name>A0AA39NLF6_ARMTA</name>
<evidence type="ECO:0000313" key="1">
    <source>
        <dbReference type="EMBL" id="KAK0467781.1"/>
    </source>
</evidence>
<dbReference type="RefSeq" id="XP_060338056.1">
    <property type="nucleotide sequence ID" value="XM_060471049.1"/>
</dbReference>